<dbReference type="CDD" id="cd17318">
    <property type="entry name" value="MFS_SLC17"/>
    <property type="match status" value="1"/>
</dbReference>
<feature type="transmembrane region" description="Helical" evidence="13">
    <location>
        <begin position="870"/>
        <end position="894"/>
    </location>
</feature>
<dbReference type="PROSITE" id="PS50850">
    <property type="entry name" value="MFS"/>
    <property type="match status" value="2"/>
</dbReference>
<dbReference type="GO" id="GO:0016324">
    <property type="term" value="C:apical plasma membrane"/>
    <property type="evidence" value="ECO:0007669"/>
    <property type="project" value="UniProtKB-SubCell"/>
</dbReference>
<dbReference type="Gene3D" id="1.20.1250.20">
    <property type="entry name" value="MFS general substrate transporter like domains"/>
    <property type="match status" value="4"/>
</dbReference>
<dbReference type="InterPro" id="IPR020846">
    <property type="entry name" value="MFS_dom"/>
</dbReference>
<dbReference type="KEGG" id="pcw:110219743"/>
<gene>
    <name evidence="16" type="primary">LOC110219743</name>
</gene>
<dbReference type="GO" id="GO:0006820">
    <property type="term" value="P:monoatomic anion transport"/>
    <property type="evidence" value="ECO:0007669"/>
    <property type="project" value="TreeGrafter"/>
</dbReference>
<dbReference type="FunCoup" id="A0A6P5LKU7">
    <property type="interactions" value="28"/>
</dbReference>
<organism evidence="15 16">
    <name type="scientific">Phascolarctos cinereus</name>
    <name type="common">Koala</name>
    <dbReference type="NCBI Taxonomy" id="38626"/>
    <lineage>
        <taxon>Eukaryota</taxon>
        <taxon>Metazoa</taxon>
        <taxon>Chordata</taxon>
        <taxon>Craniata</taxon>
        <taxon>Vertebrata</taxon>
        <taxon>Euteleostomi</taxon>
        <taxon>Mammalia</taxon>
        <taxon>Metatheria</taxon>
        <taxon>Diprotodontia</taxon>
        <taxon>Phascolarctidae</taxon>
        <taxon>Phascolarctos</taxon>
    </lineage>
</organism>
<keyword evidence="7 13" id="KW-1133">Transmembrane helix</keyword>
<feature type="compositionally biased region" description="Polar residues" evidence="12">
    <location>
        <begin position="1"/>
        <end position="17"/>
    </location>
</feature>
<feature type="transmembrane region" description="Helical" evidence="13">
    <location>
        <begin position="38"/>
        <end position="66"/>
    </location>
</feature>
<comment type="catalytic activity">
    <reaction evidence="11">
        <text>3 Na(+)(out) + phosphate(out) = 3 Na(+)(in) + phosphate(in)</text>
        <dbReference type="Rhea" id="RHEA:71255"/>
        <dbReference type="ChEBI" id="CHEBI:29101"/>
        <dbReference type="ChEBI" id="CHEBI:43474"/>
    </reaction>
</comment>
<feature type="domain" description="Major facilitator superfamily (MFS) profile" evidence="14">
    <location>
        <begin position="494"/>
        <end position="928"/>
    </location>
</feature>
<evidence type="ECO:0000256" key="10">
    <source>
        <dbReference type="ARBA" id="ARBA00023180"/>
    </source>
</evidence>
<feature type="transmembrane region" description="Helical" evidence="13">
    <location>
        <begin position="219"/>
        <end position="242"/>
    </location>
</feature>
<feature type="transmembrane region" description="Helical" evidence="13">
    <location>
        <begin position="191"/>
        <end position="213"/>
    </location>
</feature>
<evidence type="ECO:0000256" key="3">
    <source>
        <dbReference type="ARBA" id="ARBA00022448"/>
    </source>
</evidence>
<dbReference type="PANTHER" id="PTHR11662">
    <property type="entry name" value="SOLUTE CARRIER FAMILY 17"/>
    <property type="match status" value="1"/>
</dbReference>
<evidence type="ECO:0000256" key="7">
    <source>
        <dbReference type="ARBA" id="ARBA00022989"/>
    </source>
</evidence>
<evidence type="ECO:0000256" key="1">
    <source>
        <dbReference type="ARBA" id="ARBA00004424"/>
    </source>
</evidence>
<keyword evidence="3" id="KW-0813">Transport</keyword>
<keyword evidence="8" id="KW-0406">Ion transport</keyword>
<dbReference type="GeneID" id="110219743"/>
<evidence type="ECO:0000259" key="14">
    <source>
        <dbReference type="PROSITE" id="PS50850"/>
    </source>
</evidence>
<evidence type="ECO:0000256" key="8">
    <source>
        <dbReference type="ARBA" id="ARBA00023065"/>
    </source>
</evidence>
<keyword evidence="5 13" id="KW-0812">Transmembrane</keyword>
<dbReference type="FunFam" id="1.20.1250.20:FF:000003">
    <property type="entry name" value="Solute carrier family 17 member 3"/>
    <property type="match status" value="2"/>
</dbReference>
<evidence type="ECO:0000256" key="11">
    <source>
        <dbReference type="ARBA" id="ARBA00035839"/>
    </source>
</evidence>
<comment type="subcellular location">
    <subcellularLocation>
        <location evidence="1">Apical cell membrane</location>
        <topology evidence="1">Multi-pass membrane protein</topology>
    </subcellularLocation>
</comment>
<reference evidence="16" key="1">
    <citation type="submission" date="2025-08" db="UniProtKB">
        <authorList>
            <consortium name="RefSeq"/>
        </authorList>
    </citation>
    <scope>IDENTIFICATION</scope>
    <source>
        <tissue evidence="16">Spleen</tissue>
    </source>
</reference>
<feature type="transmembrane region" description="Helical" evidence="13">
    <location>
        <begin position="385"/>
        <end position="404"/>
    </location>
</feature>
<dbReference type="Pfam" id="PF07690">
    <property type="entry name" value="MFS_1"/>
    <property type="match status" value="2"/>
</dbReference>
<comment type="similarity">
    <text evidence="2">Belongs to the major facilitator superfamily. Sodium/anion cotransporter family.</text>
</comment>
<feature type="transmembrane region" description="Helical" evidence="13">
    <location>
        <begin position="416"/>
        <end position="440"/>
    </location>
</feature>
<evidence type="ECO:0000256" key="2">
    <source>
        <dbReference type="ARBA" id="ARBA00008586"/>
    </source>
</evidence>
<dbReference type="RefSeq" id="XP_020859015.1">
    <property type="nucleotide sequence ID" value="XM_021003356.1"/>
</dbReference>
<evidence type="ECO:0000256" key="9">
    <source>
        <dbReference type="ARBA" id="ARBA00023136"/>
    </source>
</evidence>
<dbReference type="GO" id="GO:0015293">
    <property type="term" value="F:symporter activity"/>
    <property type="evidence" value="ECO:0007669"/>
    <property type="project" value="UniProtKB-KW"/>
</dbReference>
<feature type="transmembrane region" description="Helical" evidence="13">
    <location>
        <begin position="737"/>
        <end position="756"/>
    </location>
</feature>
<keyword evidence="4" id="KW-1003">Cell membrane</keyword>
<feature type="transmembrane region" description="Helical" evidence="13">
    <location>
        <begin position="492"/>
        <end position="520"/>
    </location>
</feature>
<evidence type="ECO:0000256" key="13">
    <source>
        <dbReference type="SAM" id="Phobius"/>
    </source>
</evidence>
<sequence>MDSSDNASSCVRENTNPQEEDGRKQQHPKVKSFCSVRYGVAIMIHFCNLIITAQFASLSIAIVAMVNHTDQSNQSNVSTKRHPGAAADIGVPVYDWNPEIQGLLLSAILYGSVITTIPGGYFSGVLGGKKIAGLSLLLCSVLSLLTPLAADSGLPYLFLVRIVQGLSQGMNFSALAAFWPKWAPPLERTQLSTIGLSGTTMGNFIVVIAGGFLCESPGWPSIFYIFGGIGCIFSIIWFSLVYDDPREHPFVSDSEREYIISSLAEQASSPNWSLPFKAMMKTLAIWAIIIPNICRFWLTSNLTTSLPTLLDNMFDLNFEKNGFLSALPLITSWISMTVGSKIADFLLSKKILRLITVRKLFTFLGMFFPSLFTVAIPYVGSTTAITFMILASSASTLCFSGFIVNPLDFAPRYASFIISLGTTAMSISGIVSPFITGYFINQEVKVNPWEKSSVMDSLDNASSYVRENTNPQEEDGRKQQHPKVKSFCSVRYGVAIMIHFCNLIITAQFASLSIAIVAMVNHTDQSNQSNVSTKRHPGAAADIGVPVYDWNPEIQGLLLSAMLYGSFIATIPSGYFSGVLGGKKIAGLSLLLSSVLSLLTPLAANLGLPYLFLVRIVQGLSQGMNFSALAAFWPKWAPPLERTQLSTIGLSGTTMGNFIVVIGGGFLCKSPGWPSIFYIFGGIGCIFSIIWFSLVYDDPREHPFVSDSEREYIISSLAEQASSPNWSLPFKAMIKTLAIWAIIIPSICRFWLTSNLTTSLPTLLDNMFDLNFEENGFLSALPLIISWISMTLGSKIADFLLSKKILRLITVRKLFTFLGMFFPSLFTVLIPYVGSTTTVTFIILASSASTLCFSGFIVNPLDFAPRYASFIMSLGTAAMLISGLVSTFVTGYFINQDNTTGWKNVFFLSSAINVLGMIFYLVFGQTDIQDWAKEQRLTRF</sequence>
<feature type="transmembrane region" description="Helical" evidence="13">
    <location>
        <begin position="906"/>
        <end position="923"/>
    </location>
</feature>
<feature type="transmembrane region" description="Helical" evidence="13">
    <location>
        <begin position="131"/>
        <end position="150"/>
    </location>
</feature>
<evidence type="ECO:0000256" key="5">
    <source>
        <dbReference type="ARBA" id="ARBA00022692"/>
    </source>
</evidence>
<feature type="transmembrane region" description="Helical" evidence="13">
    <location>
        <begin position="360"/>
        <end position="379"/>
    </location>
</feature>
<keyword evidence="9 13" id="KW-0472">Membrane</keyword>
<dbReference type="InterPro" id="IPR036259">
    <property type="entry name" value="MFS_trans_sf"/>
</dbReference>
<evidence type="ECO:0000256" key="12">
    <source>
        <dbReference type="SAM" id="MobiDB-lite"/>
    </source>
</evidence>
<dbReference type="AlphaFoldDB" id="A0A6P5LKU7"/>
<evidence type="ECO:0000256" key="6">
    <source>
        <dbReference type="ARBA" id="ARBA00022847"/>
    </source>
</evidence>
<dbReference type="PANTHER" id="PTHR11662:SF284">
    <property type="entry name" value="SMALL INTESTINE URATE EXPORTER-RELATED"/>
    <property type="match status" value="1"/>
</dbReference>
<feature type="transmembrane region" description="Helical" evidence="13">
    <location>
        <begin position="283"/>
        <end position="302"/>
    </location>
</feature>
<evidence type="ECO:0000256" key="4">
    <source>
        <dbReference type="ARBA" id="ARBA00022475"/>
    </source>
</evidence>
<keyword evidence="6" id="KW-0769">Symport</keyword>
<feature type="transmembrane region" description="Helical" evidence="13">
    <location>
        <begin position="673"/>
        <end position="696"/>
    </location>
</feature>
<feature type="transmembrane region" description="Helical" evidence="13">
    <location>
        <begin position="814"/>
        <end position="833"/>
    </location>
</feature>
<dbReference type="InterPro" id="IPR011701">
    <property type="entry name" value="MFS"/>
</dbReference>
<dbReference type="InterPro" id="IPR050382">
    <property type="entry name" value="MFS_Na/Anion_cotransporter"/>
</dbReference>
<accession>A0A6P5LKU7</accession>
<feature type="transmembrane region" description="Helical" evidence="13">
    <location>
        <begin position="776"/>
        <end position="793"/>
    </location>
</feature>
<feature type="transmembrane region" description="Helical" evidence="13">
    <location>
        <begin position="645"/>
        <end position="667"/>
    </location>
</feature>
<evidence type="ECO:0000313" key="15">
    <source>
        <dbReference type="Proteomes" id="UP000515140"/>
    </source>
</evidence>
<evidence type="ECO:0000313" key="16">
    <source>
        <dbReference type="RefSeq" id="XP_020859015.1"/>
    </source>
</evidence>
<dbReference type="InParanoid" id="A0A6P5LKU7"/>
<keyword evidence="10" id="KW-0325">Glycoprotein</keyword>
<dbReference type="SUPFAM" id="SSF103473">
    <property type="entry name" value="MFS general substrate transporter"/>
    <property type="match status" value="2"/>
</dbReference>
<feature type="region of interest" description="Disordered" evidence="12">
    <location>
        <begin position="1"/>
        <end position="27"/>
    </location>
</feature>
<name>A0A6P5LKU7_PHACI</name>
<protein>
    <submittedName>
        <fullName evidence="16">Probable small intestine urate exporter isoform X1</fullName>
    </submittedName>
</protein>
<proteinExistence type="inferred from homology"/>
<feature type="transmembrane region" description="Helical" evidence="13">
    <location>
        <begin position="103"/>
        <end position="124"/>
    </location>
</feature>
<dbReference type="FunFam" id="1.20.1250.20:FF:000060">
    <property type="entry name" value="Solute carrier family 17 member 3"/>
    <property type="match status" value="2"/>
</dbReference>
<keyword evidence="15" id="KW-1185">Reference proteome</keyword>
<dbReference type="Proteomes" id="UP000515140">
    <property type="component" value="Unplaced"/>
</dbReference>
<feature type="transmembrane region" description="Helical" evidence="13">
    <location>
        <begin position="839"/>
        <end position="858"/>
    </location>
</feature>
<feature type="domain" description="Major facilitator superfamily (MFS) profile" evidence="14">
    <location>
        <begin position="40"/>
        <end position="474"/>
    </location>
</feature>